<evidence type="ECO:0000256" key="11">
    <source>
        <dbReference type="RuleBase" id="RU000489"/>
    </source>
</evidence>
<dbReference type="EC" id="3.2.1.14" evidence="4"/>
<feature type="domain" description="GH18" evidence="14">
    <location>
        <begin position="102"/>
        <end position="471"/>
    </location>
</feature>
<dbReference type="InterPro" id="IPR001579">
    <property type="entry name" value="Glyco_hydro_18_chit_AS"/>
</dbReference>
<evidence type="ECO:0000256" key="10">
    <source>
        <dbReference type="ARBA" id="ARBA00023326"/>
    </source>
</evidence>
<dbReference type="FunFam" id="3.20.20.80:FF:000075">
    <property type="entry name" value="Sporulation-specific chitinase"/>
    <property type="match status" value="1"/>
</dbReference>
<dbReference type="GO" id="GO:0008061">
    <property type="term" value="F:chitin binding"/>
    <property type="evidence" value="ECO:0007669"/>
    <property type="project" value="InterPro"/>
</dbReference>
<keyword evidence="5" id="KW-0964">Secreted</keyword>
<dbReference type="GO" id="GO:0006032">
    <property type="term" value="P:chitin catabolic process"/>
    <property type="evidence" value="ECO:0007669"/>
    <property type="project" value="UniProtKB-KW"/>
</dbReference>
<dbReference type="PANTHER" id="PTHR11177">
    <property type="entry name" value="CHITINASE"/>
    <property type="match status" value="1"/>
</dbReference>
<dbReference type="PANTHER" id="PTHR11177:SF317">
    <property type="entry name" value="CHITINASE 12-RELATED"/>
    <property type="match status" value="1"/>
</dbReference>
<feature type="compositionally biased region" description="Basic and acidic residues" evidence="12">
    <location>
        <begin position="436"/>
        <end position="455"/>
    </location>
</feature>
<accession>A0A9P5UEM0</accession>
<feature type="compositionally biased region" description="Low complexity" evidence="12">
    <location>
        <begin position="81"/>
        <end position="98"/>
    </location>
</feature>
<keyword evidence="8" id="KW-0119">Carbohydrate metabolism</keyword>
<name>A0A9P5UEM0_9AGAR</name>
<keyword evidence="13" id="KW-0472">Membrane</keyword>
<dbReference type="EMBL" id="JADNRY010000009">
    <property type="protein sequence ID" value="KAF9075423.1"/>
    <property type="molecule type" value="Genomic_DNA"/>
</dbReference>
<keyword evidence="9 11" id="KW-0326">Glycosidase</keyword>
<evidence type="ECO:0000313" key="15">
    <source>
        <dbReference type="EMBL" id="KAF9075423.1"/>
    </source>
</evidence>
<comment type="subcellular location">
    <subcellularLocation>
        <location evidence="2">Secreted</location>
    </subcellularLocation>
</comment>
<dbReference type="SUPFAM" id="SSF51445">
    <property type="entry name" value="(Trans)glycosidases"/>
    <property type="match status" value="1"/>
</dbReference>
<dbReference type="InterPro" id="IPR017853">
    <property type="entry name" value="GH"/>
</dbReference>
<dbReference type="Gene3D" id="3.10.50.10">
    <property type="match status" value="1"/>
</dbReference>
<dbReference type="InterPro" id="IPR029070">
    <property type="entry name" value="Chitinase_insertion_sf"/>
</dbReference>
<evidence type="ECO:0000256" key="12">
    <source>
        <dbReference type="SAM" id="MobiDB-lite"/>
    </source>
</evidence>
<sequence length="494" mass="55501">MASSYEPLPSNDSEQELPAQQPQPKRNIRESRTKNKLLFIILGFLVTAFIFYKIGQRSVSSPPSASESLAQADPGAKESENLNAENGTNTNTNTTVEETMPGKYSGIYGRKFPPSSIPVNDLTHILYAFANINPSTGEVTLSDLWADQDIHYPGDSWNDVGTNLYGNFKAIYLLKKANRHLKLLVSIGGWTYSPSFHPVVVNPSLRAKFVESAIRLLEDYGLDGLDVDYEYPQNDAQARGYVDLLRELREGLDRHAAQKRAEYRFLLTIAAPCGPDNYNKLHIKEMDQYLDFWNMMAYDFAGSWDQVANHQANLHPAPSTPLSVSQCISHYTRFVVPQKLIIGMPLYGRSFLQTQGPGTPFSGIGQGSWEAGVYDYRALPLPGSHLMQDDNAKASWGYDYEKKEMISYDSEDVGRWKGEWIRKMGLGGSMFWELSGDKEGPERQEMEKGHGKDPQPGRSLVRVVKEGMGGLEMGQHNWLKYEGSKFDNLRNGMQ</sequence>
<dbReference type="OrthoDB" id="76388at2759"/>
<gene>
    <name evidence="15" type="ORF">BDP27DRAFT_1545443</name>
</gene>
<dbReference type="SMART" id="SM00636">
    <property type="entry name" value="Glyco_18"/>
    <property type="match status" value="1"/>
</dbReference>
<keyword evidence="10" id="KW-0624">Polysaccharide degradation</keyword>
<comment type="caution">
    <text evidence="15">The sequence shown here is derived from an EMBL/GenBank/DDBJ whole genome shotgun (WGS) entry which is preliminary data.</text>
</comment>
<dbReference type="InterPro" id="IPR011583">
    <property type="entry name" value="Chitinase_II/V-like_cat"/>
</dbReference>
<dbReference type="GO" id="GO:0000272">
    <property type="term" value="P:polysaccharide catabolic process"/>
    <property type="evidence" value="ECO:0007669"/>
    <property type="project" value="UniProtKB-KW"/>
</dbReference>
<comment type="similarity">
    <text evidence="3">Belongs to the glycosyl hydrolase 18 family. Chitinase class V subfamily.</text>
</comment>
<evidence type="ECO:0000256" key="7">
    <source>
        <dbReference type="ARBA" id="ARBA00023024"/>
    </source>
</evidence>
<feature type="transmembrane region" description="Helical" evidence="13">
    <location>
        <begin position="37"/>
        <end position="55"/>
    </location>
</feature>
<evidence type="ECO:0000256" key="3">
    <source>
        <dbReference type="ARBA" id="ARBA00008682"/>
    </source>
</evidence>
<keyword evidence="7" id="KW-0146">Chitin degradation</keyword>
<evidence type="ECO:0000256" key="8">
    <source>
        <dbReference type="ARBA" id="ARBA00023277"/>
    </source>
</evidence>
<evidence type="ECO:0000256" key="2">
    <source>
        <dbReference type="ARBA" id="ARBA00004613"/>
    </source>
</evidence>
<dbReference type="Gene3D" id="3.20.20.80">
    <property type="entry name" value="Glycosidases"/>
    <property type="match status" value="1"/>
</dbReference>
<organism evidence="15 16">
    <name type="scientific">Rhodocollybia butyracea</name>
    <dbReference type="NCBI Taxonomy" id="206335"/>
    <lineage>
        <taxon>Eukaryota</taxon>
        <taxon>Fungi</taxon>
        <taxon>Dikarya</taxon>
        <taxon>Basidiomycota</taxon>
        <taxon>Agaricomycotina</taxon>
        <taxon>Agaricomycetes</taxon>
        <taxon>Agaricomycetidae</taxon>
        <taxon>Agaricales</taxon>
        <taxon>Marasmiineae</taxon>
        <taxon>Omphalotaceae</taxon>
        <taxon>Rhodocollybia</taxon>
    </lineage>
</organism>
<dbReference type="GO" id="GO:0008843">
    <property type="term" value="F:endochitinase activity"/>
    <property type="evidence" value="ECO:0007669"/>
    <property type="project" value="UniProtKB-EC"/>
</dbReference>
<evidence type="ECO:0000256" key="6">
    <source>
        <dbReference type="ARBA" id="ARBA00022801"/>
    </source>
</evidence>
<dbReference type="FunFam" id="3.10.50.10:FF:000005">
    <property type="entry name" value="Endochitinase B1"/>
    <property type="match status" value="1"/>
</dbReference>
<dbReference type="InterPro" id="IPR050314">
    <property type="entry name" value="Glycosyl_Hydrlase_18"/>
</dbReference>
<feature type="region of interest" description="Disordered" evidence="12">
    <location>
        <begin position="436"/>
        <end position="458"/>
    </location>
</feature>
<keyword evidence="6 11" id="KW-0378">Hydrolase</keyword>
<dbReference type="Proteomes" id="UP000772434">
    <property type="component" value="Unassembled WGS sequence"/>
</dbReference>
<keyword evidence="16" id="KW-1185">Reference proteome</keyword>
<feature type="region of interest" description="Disordered" evidence="12">
    <location>
        <begin position="59"/>
        <end position="98"/>
    </location>
</feature>
<evidence type="ECO:0000313" key="16">
    <source>
        <dbReference type="Proteomes" id="UP000772434"/>
    </source>
</evidence>
<evidence type="ECO:0000256" key="1">
    <source>
        <dbReference type="ARBA" id="ARBA00000822"/>
    </source>
</evidence>
<evidence type="ECO:0000256" key="5">
    <source>
        <dbReference type="ARBA" id="ARBA00022525"/>
    </source>
</evidence>
<feature type="region of interest" description="Disordered" evidence="12">
    <location>
        <begin position="1"/>
        <end position="30"/>
    </location>
</feature>
<evidence type="ECO:0000256" key="9">
    <source>
        <dbReference type="ARBA" id="ARBA00023295"/>
    </source>
</evidence>
<comment type="catalytic activity">
    <reaction evidence="1">
        <text>Random endo-hydrolysis of N-acetyl-beta-D-glucosaminide (1-&gt;4)-beta-linkages in chitin and chitodextrins.</text>
        <dbReference type="EC" id="3.2.1.14"/>
    </reaction>
</comment>
<dbReference type="PROSITE" id="PS01095">
    <property type="entry name" value="GH18_1"/>
    <property type="match status" value="1"/>
</dbReference>
<protein>
    <recommendedName>
        <fullName evidence="4">chitinase</fullName>
        <ecNumber evidence="4">3.2.1.14</ecNumber>
    </recommendedName>
</protein>
<dbReference type="SUPFAM" id="SSF54556">
    <property type="entry name" value="Chitinase insertion domain"/>
    <property type="match status" value="1"/>
</dbReference>
<dbReference type="InterPro" id="IPR001223">
    <property type="entry name" value="Glyco_hydro18_cat"/>
</dbReference>
<reference evidence="15" key="1">
    <citation type="submission" date="2020-11" db="EMBL/GenBank/DDBJ databases">
        <authorList>
            <consortium name="DOE Joint Genome Institute"/>
            <person name="Ahrendt S."/>
            <person name="Riley R."/>
            <person name="Andreopoulos W."/>
            <person name="Labutti K."/>
            <person name="Pangilinan J."/>
            <person name="Ruiz-Duenas F.J."/>
            <person name="Barrasa J.M."/>
            <person name="Sanchez-Garcia M."/>
            <person name="Camarero S."/>
            <person name="Miyauchi S."/>
            <person name="Serrano A."/>
            <person name="Linde D."/>
            <person name="Babiker R."/>
            <person name="Drula E."/>
            <person name="Ayuso-Fernandez I."/>
            <person name="Pacheco R."/>
            <person name="Padilla G."/>
            <person name="Ferreira P."/>
            <person name="Barriuso J."/>
            <person name="Kellner H."/>
            <person name="Castanera R."/>
            <person name="Alfaro M."/>
            <person name="Ramirez L."/>
            <person name="Pisabarro A.G."/>
            <person name="Kuo A."/>
            <person name="Tritt A."/>
            <person name="Lipzen A."/>
            <person name="He G."/>
            <person name="Yan M."/>
            <person name="Ng V."/>
            <person name="Cullen D."/>
            <person name="Martin F."/>
            <person name="Rosso M.-N."/>
            <person name="Henrissat B."/>
            <person name="Hibbett D."/>
            <person name="Martinez A.T."/>
            <person name="Grigoriev I.V."/>
        </authorList>
    </citation>
    <scope>NUCLEOTIDE SEQUENCE</scope>
    <source>
        <strain evidence="15">AH 40177</strain>
    </source>
</reference>
<evidence type="ECO:0000256" key="13">
    <source>
        <dbReference type="SAM" id="Phobius"/>
    </source>
</evidence>
<dbReference type="AlphaFoldDB" id="A0A9P5UEM0"/>
<dbReference type="CDD" id="cd06548">
    <property type="entry name" value="GH18_chitinase"/>
    <property type="match status" value="1"/>
</dbReference>
<dbReference type="Pfam" id="PF00704">
    <property type="entry name" value="Glyco_hydro_18"/>
    <property type="match status" value="1"/>
</dbReference>
<proteinExistence type="inferred from homology"/>
<keyword evidence="13" id="KW-1133">Transmembrane helix</keyword>
<feature type="compositionally biased region" description="Low complexity" evidence="12">
    <location>
        <begin position="59"/>
        <end position="68"/>
    </location>
</feature>
<dbReference type="GO" id="GO:0005576">
    <property type="term" value="C:extracellular region"/>
    <property type="evidence" value="ECO:0007669"/>
    <property type="project" value="UniProtKB-SubCell"/>
</dbReference>
<evidence type="ECO:0000259" key="14">
    <source>
        <dbReference type="PROSITE" id="PS51910"/>
    </source>
</evidence>
<dbReference type="PROSITE" id="PS51910">
    <property type="entry name" value="GH18_2"/>
    <property type="match status" value="1"/>
</dbReference>
<keyword evidence="13" id="KW-0812">Transmembrane</keyword>
<evidence type="ECO:0000256" key="4">
    <source>
        <dbReference type="ARBA" id="ARBA00012729"/>
    </source>
</evidence>